<sequence length="136" mass="14454">METERLLTETFGMAVTILNPTALAEHLKEHAFDGNGPRHYELVVYDTGLPESQEMNDVGDLHDVAAHLMFTTTHDSFLGGVPGFPGIPVVGKPYDVRLFEDAVGASLSFNLAARLKQDAGGVAGPVNGTGSNGSMR</sequence>
<proteinExistence type="predicted"/>
<dbReference type="EMBL" id="NPEV01000002">
    <property type="protein sequence ID" value="RAI29769.1"/>
    <property type="molecule type" value="Genomic_DNA"/>
</dbReference>
<evidence type="ECO:0000313" key="1">
    <source>
        <dbReference type="EMBL" id="RAI29769.1"/>
    </source>
</evidence>
<dbReference type="Proteomes" id="UP000249299">
    <property type="component" value="Unassembled WGS sequence"/>
</dbReference>
<comment type="caution">
    <text evidence="1">The sequence shown here is derived from an EMBL/GenBank/DDBJ whole genome shotgun (WGS) entry which is preliminary data.</text>
</comment>
<evidence type="ECO:0000313" key="2">
    <source>
        <dbReference type="Proteomes" id="UP000249299"/>
    </source>
</evidence>
<organism evidence="1 2">
    <name type="scientific">Rhodobium orientis</name>
    <dbReference type="NCBI Taxonomy" id="34017"/>
    <lineage>
        <taxon>Bacteria</taxon>
        <taxon>Pseudomonadati</taxon>
        <taxon>Pseudomonadota</taxon>
        <taxon>Alphaproteobacteria</taxon>
        <taxon>Hyphomicrobiales</taxon>
        <taxon>Rhodobiaceae</taxon>
        <taxon>Rhodobium</taxon>
    </lineage>
</organism>
<protein>
    <submittedName>
        <fullName evidence="1">Uncharacterized protein</fullName>
    </submittedName>
</protein>
<gene>
    <name evidence="1" type="ORF">CH339_01765</name>
</gene>
<keyword evidence="2" id="KW-1185">Reference proteome</keyword>
<reference evidence="1 2" key="1">
    <citation type="submission" date="2017-07" db="EMBL/GenBank/DDBJ databases">
        <title>Draft Genome Sequences of Select Purple Nonsulfur Bacteria.</title>
        <authorList>
            <person name="Lasarre B."/>
            <person name="Mckinlay J.B."/>
        </authorList>
    </citation>
    <scope>NUCLEOTIDE SEQUENCE [LARGE SCALE GENOMIC DNA]</scope>
    <source>
        <strain evidence="1 2">DSM 11290</strain>
    </source>
</reference>
<accession>A0A327JTG0</accession>
<dbReference type="AlphaFoldDB" id="A0A327JTG0"/>
<name>A0A327JTG0_9HYPH</name>